<dbReference type="SUPFAM" id="SSF50978">
    <property type="entry name" value="WD40 repeat-like"/>
    <property type="match status" value="1"/>
</dbReference>
<feature type="compositionally biased region" description="Low complexity" evidence="5">
    <location>
        <begin position="1219"/>
        <end position="1243"/>
    </location>
</feature>
<feature type="compositionally biased region" description="Pro residues" evidence="5">
    <location>
        <begin position="1278"/>
        <end position="1289"/>
    </location>
</feature>
<dbReference type="PANTHER" id="PTHR22847:SF637">
    <property type="entry name" value="WD REPEAT DOMAIN 5B"/>
    <property type="match status" value="1"/>
</dbReference>
<dbReference type="VEuPathDB" id="CryptoDB:Cvel_16159"/>
<protein>
    <submittedName>
        <fullName evidence="6">Uncharacterized protein</fullName>
    </submittedName>
</protein>
<name>A0A0G4FBQ1_9ALVE</name>
<sequence length="2026" mass="212240">MKKADVPSPAEEDAHDDSCASWGGQELYAFLPADLSSDFLDEQAATSLVADGRIQLADLFNRNKQNQQQNDLAGTPTTTTGGSVASSEQRQTHIFFGHASQDDNHLSQTPQDKQGEGEGRSEALPQKIAGGAGASSSSSSGSSTPPSDTPKSVDTMRLGRNPSPLLQTKNPLPLTPNDFFLHPHDPLPPEGSRKGDGKPSGGVFAPSFSSSRPSTSSLPAVEKGKETCGRNVRVLRLQVPSPIPVPSHTPVNGGVGVGVNGMQHRHSAPNNNNHQKHEKASSVSMGALSLEPEVPLWDHEGEGEASPSTPQSPEYFLPFPFPTDRGNGTLQKLHLPPSSSPSVVPPPPPCPDSLSDKKGHAWAGEPKTAALPFSSPSPSPHTHSVSPAPSSDPLSTSAYVPPLVLSAEEEALKAKLSSCLEDLKLLQKAARKGSTDKPPTPQSTAELLRKKIDSQNALFFSVATRLQKASDVLTQAVTSFPLQKQDRLRPSPGTATPWEGGVDVPSGQESKSESFGFSNYRSLQLSSSPAVPPGAPVSGWDASTEFMKKALLMSRKEVSALTEQASQGVTKQRELQARAEAAELSLEEFKQDRLRLEEEVQILRLRLEKQKEPEGVLLGGRSGSIAAPNGPPIGKEHLPSPPSFSGGKESSRPLPEGSPSLPPSAPHTQSWTPAPFGPSLQNPTGGTGPCPLPPSVPMPTSSQRPQQQPQQLQLLTRPPNKVQKQPLSLVEACSLDSPTPSPLQRERENLNDSSASASSPSPSPSPPANLMRVLHGQSQRERDLHLLLPPHPAAVPVPVGSNGMNGGTGNGSAPMPLSHPSSSLHTSRELQQRIAPPQPPHIVQWNHQTSPPHPVTPAPGPGRQEGDHPPHLRDGKHVYSGCEKPTPEVYTPSHQQQQSPVPMVSPPPPQPVLVPVGPPHPGKLTSLLELQQQSQGPSNLSSSQQQQPNNSSGCSNSNRKVFLLSEALSNSPTMRGEKKETERSQRQQTGEQQIETLLDGGPIDCPLESPCQSPPPHAAMRGQSYPPFLPSVPASAVSVSAAVMQSHSPLPTAPSARSDTASPTPNGPALFLQQQQKNDPGVAAEAARAVAQLTENIAKSYLASLSAYQGAVSPFPAAASAKAHLSGSAAEAPTQQQAKTPAPQSQPPPPPGPPPMKQGRGDGACSRPNPLVLPGGSFSRTVDEPVCPTAAMGGGGPPSQRKFNVRGGTLPSPVSGDVSATTPAATPSPSSSPDFAAFAFSPSNPVTVNGQTQQACAVPRSHSVPQPMPRHSLNGRIPYPPLGVPPPQSGDPTPISLSGSSSARTGGGGGALLLPLFDPQAQGGPGSGGSQEDPERGASASGASESHATQVPLPFSAGGGGRSVGSAASDSGSFASGTLPRERSVGEALCVNGVKVMASPKGLQPSPPPLLPHKPPLSQVHPNAHVHVQVLSAPPSAPSAPVPPVGPKPSLLGVAPATATPVLPLPPPISSHRSSDKDKDSSSSSRESRTGTPPSAESGALFLKASLSADSLQAPPAAILSADPKEKRPNGKTTITPTPSWCDVRVATEFVPAVGGDVDRAAVYVLAFGQERIRRHFIMLACGTRNGQVTLHRIYRTPAEVEMAAEKARVSRGDDSYPIDTQGGQRDDAWVWDVARNSAESSPVVSHARLTGHARCVTGLVFFPPGREDRLASGSIDSTMKIWRVDNGTLLQTVNCRDHVLCFSMLPSTYPNHNPPKRPTDDRVVFAIGTKKDKMRLLEVNSSFGAVVLKLKLGGTPSALAVATGERHGPLPTCFSSSMQQTPCAELTPEMCTGMRFGVELPGLVFTGTRQGAIDVVAVVRNGGWKQVVAFEGGLQAGGDYTMTRLTSAEISVSSAPVSDVCFVSSQKRSTGGPPGARSLSPLLLVSSNDHCLTILSVLVDPRVSGGAVEETGNLQQQVLMNVQLQPLQKLQIHHAVHSLRSCFVSSWHSGQPSGFVVSGSEDSRVQVFGLTPGVVKTSEDTRGPRRASLVHHRSPVLAVAVSDTESLLVSTDTTGTAVLWRRGGV</sequence>
<feature type="compositionally biased region" description="Basic and acidic residues" evidence="5">
    <location>
        <begin position="864"/>
        <end position="877"/>
    </location>
</feature>
<dbReference type="InterPro" id="IPR036322">
    <property type="entry name" value="WD40_repeat_dom_sf"/>
</dbReference>
<gene>
    <name evidence="6" type="ORF">Cvel_16159</name>
</gene>
<feature type="region of interest" description="Disordered" evidence="5">
    <location>
        <begin position="1518"/>
        <end position="1538"/>
    </location>
</feature>
<feature type="compositionally biased region" description="Low complexity" evidence="5">
    <location>
        <begin position="816"/>
        <end position="825"/>
    </location>
</feature>
<feature type="compositionally biased region" description="Low complexity" evidence="5">
    <location>
        <begin position="1364"/>
        <end position="1377"/>
    </location>
</feature>
<dbReference type="GO" id="GO:1990234">
    <property type="term" value="C:transferase complex"/>
    <property type="evidence" value="ECO:0007669"/>
    <property type="project" value="UniProtKB-ARBA"/>
</dbReference>
<feature type="compositionally biased region" description="Low complexity" evidence="5">
    <location>
        <begin position="892"/>
        <end position="902"/>
    </location>
</feature>
<feature type="compositionally biased region" description="Polar residues" evidence="5">
    <location>
        <begin position="986"/>
        <end position="995"/>
    </location>
</feature>
<dbReference type="PROSITE" id="PS50294">
    <property type="entry name" value="WD_REPEATS_REGION"/>
    <property type="match status" value="1"/>
</dbReference>
<feature type="compositionally biased region" description="Basic and acidic residues" evidence="5">
    <location>
        <begin position="1473"/>
        <end position="1489"/>
    </location>
</feature>
<feature type="compositionally biased region" description="Pro residues" evidence="5">
    <location>
        <begin position="1144"/>
        <end position="1156"/>
    </location>
</feature>
<feature type="compositionally biased region" description="Polar residues" evidence="5">
    <location>
        <begin position="1244"/>
        <end position="1255"/>
    </location>
</feature>
<evidence type="ECO:0000313" key="6">
    <source>
        <dbReference type="EMBL" id="CEM10308.1"/>
    </source>
</evidence>
<feature type="repeat" description="WD" evidence="3">
    <location>
        <begin position="1650"/>
        <end position="1693"/>
    </location>
</feature>
<keyword evidence="4" id="KW-0175">Coiled coil</keyword>
<organism evidence="6">
    <name type="scientific">Chromera velia CCMP2878</name>
    <dbReference type="NCBI Taxonomy" id="1169474"/>
    <lineage>
        <taxon>Eukaryota</taxon>
        <taxon>Sar</taxon>
        <taxon>Alveolata</taxon>
        <taxon>Colpodellida</taxon>
        <taxon>Chromeraceae</taxon>
        <taxon>Chromera</taxon>
    </lineage>
</organism>
<dbReference type="InterPro" id="IPR001680">
    <property type="entry name" value="WD40_rpt"/>
</dbReference>
<feature type="region of interest" description="Disordered" evidence="5">
    <location>
        <begin position="616"/>
        <end position="1019"/>
    </location>
</feature>
<feature type="region of interest" description="Disordered" evidence="5">
    <location>
        <begin position="483"/>
        <end position="513"/>
    </location>
</feature>
<feature type="compositionally biased region" description="Low complexity" evidence="5">
    <location>
        <begin position="1312"/>
        <end position="1322"/>
    </location>
</feature>
<feature type="compositionally biased region" description="Pro residues" evidence="5">
    <location>
        <begin position="851"/>
        <end position="860"/>
    </location>
</feature>
<dbReference type="InterPro" id="IPR015943">
    <property type="entry name" value="WD40/YVTN_repeat-like_dom_sf"/>
</dbReference>
<proteinExistence type="predicted"/>
<feature type="coiled-coil region" evidence="4">
    <location>
        <begin position="572"/>
        <end position="606"/>
    </location>
</feature>
<feature type="compositionally biased region" description="Low complexity" evidence="5">
    <location>
        <begin position="372"/>
        <end position="391"/>
    </location>
</feature>
<evidence type="ECO:0000256" key="4">
    <source>
        <dbReference type="SAM" id="Coils"/>
    </source>
</evidence>
<dbReference type="EMBL" id="CDMZ01000256">
    <property type="protein sequence ID" value="CEM10308.1"/>
    <property type="molecule type" value="Genomic_DNA"/>
</dbReference>
<feature type="compositionally biased region" description="Low complexity" evidence="5">
    <location>
        <begin position="206"/>
        <end position="219"/>
    </location>
</feature>
<evidence type="ECO:0000256" key="5">
    <source>
        <dbReference type="SAM" id="MobiDB-lite"/>
    </source>
</evidence>
<feature type="region of interest" description="Disordered" evidence="5">
    <location>
        <begin position="1047"/>
        <end position="1080"/>
    </location>
</feature>
<feature type="compositionally biased region" description="Polar residues" evidence="5">
    <location>
        <begin position="1047"/>
        <end position="1064"/>
    </location>
</feature>
<dbReference type="Pfam" id="PF00400">
    <property type="entry name" value="WD40"/>
    <property type="match status" value="2"/>
</dbReference>
<keyword evidence="1 3" id="KW-0853">WD repeat</keyword>
<keyword evidence="2" id="KW-0677">Repeat</keyword>
<feature type="compositionally biased region" description="Polar residues" evidence="5">
    <location>
        <begin position="62"/>
        <end position="89"/>
    </location>
</feature>
<evidence type="ECO:0000256" key="2">
    <source>
        <dbReference type="ARBA" id="ARBA00022737"/>
    </source>
</evidence>
<feature type="compositionally biased region" description="Basic and acidic residues" evidence="5">
    <location>
        <begin position="975"/>
        <end position="985"/>
    </location>
</feature>
<feature type="region of interest" description="Disordered" evidence="5">
    <location>
        <begin position="61"/>
        <end position="225"/>
    </location>
</feature>
<feature type="region of interest" description="Disordered" evidence="5">
    <location>
        <begin position="1124"/>
        <end position="1380"/>
    </location>
</feature>
<feature type="region of interest" description="Disordered" evidence="5">
    <location>
        <begin position="1458"/>
        <end position="1497"/>
    </location>
</feature>
<dbReference type="PANTHER" id="PTHR22847">
    <property type="entry name" value="WD40 REPEAT PROTEIN"/>
    <property type="match status" value="1"/>
</dbReference>
<feature type="compositionally biased region" description="Low complexity" evidence="5">
    <location>
        <begin position="1129"/>
        <end position="1143"/>
    </location>
</feature>
<dbReference type="SMART" id="SM00320">
    <property type="entry name" value="WD40"/>
    <property type="match status" value="4"/>
</dbReference>
<feature type="compositionally biased region" description="Basic and acidic residues" evidence="5">
    <location>
        <begin position="181"/>
        <end position="197"/>
    </location>
</feature>
<evidence type="ECO:0000256" key="3">
    <source>
        <dbReference type="PROSITE-ProRule" id="PRU00221"/>
    </source>
</evidence>
<feature type="compositionally biased region" description="Low complexity" evidence="5">
    <location>
        <begin position="1337"/>
        <end position="1348"/>
    </location>
</feature>
<accession>A0A0G4FBQ1</accession>
<feature type="compositionally biased region" description="Pro residues" evidence="5">
    <location>
        <begin position="903"/>
        <end position="921"/>
    </location>
</feature>
<dbReference type="Gene3D" id="2.130.10.10">
    <property type="entry name" value="YVTN repeat-like/Quinoprotein amine dehydrogenase"/>
    <property type="match status" value="2"/>
</dbReference>
<feature type="compositionally biased region" description="Low complexity" evidence="5">
    <location>
        <begin position="134"/>
        <end position="143"/>
    </location>
</feature>
<feature type="compositionally biased region" description="Low complexity" evidence="5">
    <location>
        <begin position="924"/>
        <end position="958"/>
    </location>
</feature>
<feature type="region of interest" description="Disordered" evidence="5">
    <location>
        <begin position="298"/>
        <end position="395"/>
    </location>
</feature>
<feature type="compositionally biased region" description="Low complexity" evidence="5">
    <location>
        <begin position="699"/>
        <end position="719"/>
    </location>
</feature>
<feature type="region of interest" description="Disordered" evidence="5">
    <location>
        <begin position="263"/>
        <end position="282"/>
    </location>
</feature>
<reference evidence="6" key="1">
    <citation type="submission" date="2014-11" db="EMBL/GenBank/DDBJ databases">
        <authorList>
            <person name="Otto D Thomas"/>
            <person name="Naeem Raeece"/>
        </authorList>
    </citation>
    <scope>NUCLEOTIDE SEQUENCE</scope>
</reference>
<evidence type="ECO:0000256" key="1">
    <source>
        <dbReference type="ARBA" id="ARBA00022574"/>
    </source>
</evidence>
<dbReference type="PROSITE" id="PS50082">
    <property type="entry name" value="WD_REPEATS_2"/>
    <property type="match status" value="1"/>
</dbReference>